<name>A0AAN8RNB1_9PEZI</name>
<gene>
    <name evidence="2" type="ORF">TWF718_001429</name>
</gene>
<dbReference type="Proteomes" id="UP001313282">
    <property type="component" value="Unassembled WGS sequence"/>
</dbReference>
<keyword evidence="3" id="KW-1185">Reference proteome</keyword>
<evidence type="ECO:0000313" key="2">
    <source>
        <dbReference type="EMBL" id="KAK6357103.1"/>
    </source>
</evidence>
<organism evidence="2 3">
    <name type="scientific">Orbilia javanica</name>
    <dbReference type="NCBI Taxonomy" id="47235"/>
    <lineage>
        <taxon>Eukaryota</taxon>
        <taxon>Fungi</taxon>
        <taxon>Dikarya</taxon>
        <taxon>Ascomycota</taxon>
        <taxon>Pezizomycotina</taxon>
        <taxon>Orbiliomycetes</taxon>
        <taxon>Orbiliales</taxon>
        <taxon>Orbiliaceae</taxon>
        <taxon>Orbilia</taxon>
    </lineage>
</organism>
<feature type="region of interest" description="Disordered" evidence="1">
    <location>
        <begin position="476"/>
        <end position="495"/>
    </location>
</feature>
<feature type="region of interest" description="Disordered" evidence="1">
    <location>
        <begin position="513"/>
        <end position="534"/>
    </location>
</feature>
<reference evidence="2 3" key="1">
    <citation type="submission" date="2019-10" db="EMBL/GenBank/DDBJ databases">
        <authorList>
            <person name="Palmer J.M."/>
        </authorList>
    </citation>
    <scope>NUCLEOTIDE SEQUENCE [LARGE SCALE GENOMIC DNA]</scope>
    <source>
        <strain evidence="2 3">TWF718</strain>
    </source>
</reference>
<dbReference type="AlphaFoldDB" id="A0AAN8RNB1"/>
<protein>
    <submittedName>
        <fullName evidence="2">Uncharacterized protein</fullName>
    </submittedName>
</protein>
<accession>A0AAN8RNB1</accession>
<comment type="caution">
    <text evidence="2">The sequence shown here is derived from an EMBL/GenBank/DDBJ whole genome shotgun (WGS) entry which is preliminary data.</text>
</comment>
<evidence type="ECO:0000313" key="3">
    <source>
        <dbReference type="Proteomes" id="UP001313282"/>
    </source>
</evidence>
<evidence type="ECO:0000256" key="1">
    <source>
        <dbReference type="SAM" id="MobiDB-lite"/>
    </source>
</evidence>
<proteinExistence type="predicted"/>
<feature type="region of interest" description="Disordered" evidence="1">
    <location>
        <begin position="300"/>
        <end position="325"/>
    </location>
</feature>
<sequence length="534" mass="59202">MKATTKAFLIFIGICTPFTSAWRMGRIMGAIPTGAIPDPARVPLTAIITKPRDCTEMSVGISRLNPGRRIEDGEIAEDDPNPRRPLRVFQGIQIQQGNTNGDELSGIKYLGLWVNKRCEGIPQVIIHFWDDPGTMQEANLNTLRLAVEGFQQPFNLGKMGWWSWGEIRPLEDGTDRFPWVPEGGVAWRISRYIHNRDRHGSFVIVPNAIRVGKFVTNPDTRKVRWEDDNAGVGLGWNSGAIHNYVLPEFENGLIAVPKERAEVGIVGGTREQILAKADANLRARESVQYVATGNFVLPQRDAQPNANNNANAYGRPRSPDLEQNSVASGYDTDQILAQQAGVNGDVNQIPIEQAGSNDDTDQIEIPPNSDAIVEAPSFLNSLYEFGAAALIQQAEVASSQLSYEIQHLTEDQISELRSDQISLLPPTQLVDLLFLVRVRRELLQAGHDYETAMVILRRQLADLHAERDRPVGMDMAESGITYGPDSDEVEPDQLGPAEIQRLQALEAMLKKEEEQQGVQTKIEEIPPIGAQQQT</sequence>
<dbReference type="EMBL" id="JAVHNR010000001">
    <property type="protein sequence ID" value="KAK6357103.1"/>
    <property type="molecule type" value="Genomic_DNA"/>
</dbReference>